<keyword evidence="5" id="KW-0677">Repeat</keyword>
<feature type="repeat" description="Solcar" evidence="7">
    <location>
        <begin position="23"/>
        <end position="113"/>
    </location>
</feature>
<dbReference type="Gene3D" id="1.50.40.10">
    <property type="entry name" value="Mitochondrial carrier domain"/>
    <property type="match status" value="2"/>
</dbReference>
<dbReference type="SUPFAM" id="SSF103506">
    <property type="entry name" value="Mitochondrial carrier"/>
    <property type="match status" value="1"/>
</dbReference>
<dbReference type="EMBL" id="OU900094">
    <property type="protein sequence ID" value="CAG9853669.1"/>
    <property type="molecule type" value="Genomic_DNA"/>
</dbReference>
<dbReference type="PRINTS" id="PR00926">
    <property type="entry name" value="MITOCARRIER"/>
</dbReference>
<evidence type="ECO:0000256" key="1">
    <source>
        <dbReference type="ARBA" id="ARBA00004141"/>
    </source>
</evidence>
<reference evidence="10" key="1">
    <citation type="submission" date="2022-01" db="EMBL/GenBank/DDBJ databases">
        <authorList>
            <person name="King R."/>
        </authorList>
    </citation>
    <scope>NUCLEOTIDE SEQUENCE</scope>
</reference>
<dbReference type="InterPro" id="IPR002067">
    <property type="entry name" value="MCP"/>
</dbReference>
<protein>
    <recommendedName>
        <fullName evidence="12">Mitochondrial glycine transporter</fullName>
    </recommendedName>
</protein>
<feature type="repeat" description="Solcar" evidence="7">
    <location>
        <begin position="213"/>
        <end position="297"/>
    </location>
</feature>
<dbReference type="InterPro" id="IPR023395">
    <property type="entry name" value="MCP_dom_sf"/>
</dbReference>
<name>A0A9N9TE85_PHYSR</name>
<evidence type="ECO:0000256" key="2">
    <source>
        <dbReference type="ARBA" id="ARBA00006375"/>
    </source>
</evidence>
<dbReference type="PANTHER" id="PTHR46181">
    <property type="entry name" value="MITOCHONDRIAL GLYCINE TRANSPORTER"/>
    <property type="match status" value="1"/>
</dbReference>
<dbReference type="Pfam" id="PF00153">
    <property type="entry name" value="Mito_carr"/>
    <property type="match status" value="3"/>
</dbReference>
<keyword evidence="9" id="KW-1133">Transmembrane helix</keyword>
<accession>A0A9N9TE85</accession>
<dbReference type="PANTHER" id="PTHR46181:SF3">
    <property type="entry name" value="MITOCHONDRIAL GLYCINE TRANSPORTER"/>
    <property type="match status" value="1"/>
</dbReference>
<evidence type="ECO:0000313" key="11">
    <source>
        <dbReference type="Proteomes" id="UP001153712"/>
    </source>
</evidence>
<dbReference type="GO" id="GO:0016020">
    <property type="term" value="C:membrane"/>
    <property type="evidence" value="ECO:0007669"/>
    <property type="project" value="UniProtKB-SubCell"/>
</dbReference>
<keyword evidence="4 7" id="KW-0812">Transmembrane</keyword>
<dbReference type="InterPro" id="IPR018108">
    <property type="entry name" value="MCP_transmembrane"/>
</dbReference>
<keyword evidence="6 7" id="KW-0472">Membrane</keyword>
<evidence type="ECO:0000256" key="9">
    <source>
        <dbReference type="SAM" id="Phobius"/>
    </source>
</evidence>
<dbReference type="PROSITE" id="PS50920">
    <property type="entry name" value="SOLCAR"/>
    <property type="match status" value="3"/>
</dbReference>
<keyword evidence="11" id="KW-1185">Reference proteome</keyword>
<comment type="subcellular location">
    <subcellularLocation>
        <location evidence="1">Membrane</location>
        <topology evidence="1">Multi-pass membrane protein</topology>
    </subcellularLocation>
</comment>
<evidence type="ECO:0000256" key="5">
    <source>
        <dbReference type="ARBA" id="ARBA00022737"/>
    </source>
</evidence>
<evidence type="ECO:0000256" key="6">
    <source>
        <dbReference type="ARBA" id="ARBA00023136"/>
    </source>
</evidence>
<evidence type="ECO:0000256" key="3">
    <source>
        <dbReference type="ARBA" id="ARBA00022448"/>
    </source>
</evidence>
<dbReference type="OrthoDB" id="1924968at2759"/>
<evidence type="ECO:0000256" key="7">
    <source>
        <dbReference type="PROSITE-ProRule" id="PRU00282"/>
    </source>
</evidence>
<feature type="repeat" description="Solcar" evidence="7">
    <location>
        <begin position="120"/>
        <end position="204"/>
    </location>
</feature>
<evidence type="ECO:0008006" key="12">
    <source>
        <dbReference type="Google" id="ProtNLM"/>
    </source>
</evidence>
<organism evidence="10 11">
    <name type="scientific">Phyllotreta striolata</name>
    <name type="common">Striped flea beetle</name>
    <name type="synonym">Crioceris striolata</name>
    <dbReference type="NCBI Taxonomy" id="444603"/>
    <lineage>
        <taxon>Eukaryota</taxon>
        <taxon>Metazoa</taxon>
        <taxon>Ecdysozoa</taxon>
        <taxon>Arthropoda</taxon>
        <taxon>Hexapoda</taxon>
        <taxon>Insecta</taxon>
        <taxon>Pterygota</taxon>
        <taxon>Neoptera</taxon>
        <taxon>Endopterygota</taxon>
        <taxon>Coleoptera</taxon>
        <taxon>Polyphaga</taxon>
        <taxon>Cucujiformia</taxon>
        <taxon>Chrysomeloidea</taxon>
        <taxon>Chrysomelidae</taxon>
        <taxon>Galerucinae</taxon>
        <taxon>Alticini</taxon>
        <taxon>Phyllotreta</taxon>
    </lineage>
</organism>
<evidence type="ECO:0000256" key="4">
    <source>
        <dbReference type="ARBA" id="ARBA00022692"/>
    </source>
</evidence>
<dbReference type="GO" id="GO:0015187">
    <property type="term" value="F:glycine transmembrane transporter activity"/>
    <property type="evidence" value="ECO:0007669"/>
    <property type="project" value="TreeGrafter"/>
</dbReference>
<keyword evidence="3 8" id="KW-0813">Transport</keyword>
<comment type="similarity">
    <text evidence="2 8">Belongs to the mitochondrial carrier (TC 2.A.29) family.</text>
</comment>
<evidence type="ECO:0000313" key="10">
    <source>
        <dbReference type="EMBL" id="CAG9853669.1"/>
    </source>
</evidence>
<evidence type="ECO:0000256" key="8">
    <source>
        <dbReference type="RuleBase" id="RU000488"/>
    </source>
</evidence>
<proteinExistence type="inferred from homology"/>
<dbReference type="GO" id="GO:0005739">
    <property type="term" value="C:mitochondrion"/>
    <property type="evidence" value="ECO:0007669"/>
    <property type="project" value="TreeGrafter"/>
</dbReference>
<gene>
    <name evidence="10" type="ORF">PHYEVI_LOCUS141</name>
</gene>
<sequence length="300" mass="33783">MDERIKNVNNSDSSEEGEKKLHFPSVTVFLTGSLGAVVCSVLLQPFDVIKTRLQNPDTPLKGSKIRFRIFNILYNIYKHEHITALWYGTSATILRGLPAGGIYFCTYDWMRGCFYRNQWFTPFQHTVAAMTARAVTDIAVIPFSVVKTRIESGIFRYSNPVVGLTHIYRKEGFGGMTSGLLPILARDLPMSGIYIFFYKQAKSAIPYNFRKSNETLANSISAGIGATLSSFVTHPPDVLKTQMQLYPNKNPTLVSVVKNVYKEHGLKGFYQGIVPRIMKRAVFAAVAWTLYERVKTNKKG</sequence>
<dbReference type="GO" id="GO:1904983">
    <property type="term" value="P:glycine import into mitochondrion"/>
    <property type="evidence" value="ECO:0007669"/>
    <property type="project" value="TreeGrafter"/>
</dbReference>
<feature type="transmembrane region" description="Helical" evidence="9">
    <location>
        <begin position="21"/>
        <end position="43"/>
    </location>
</feature>
<dbReference type="AlphaFoldDB" id="A0A9N9TE85"/>
<dbReference type="Proteomes" id="UP001153712">
    <property type="component" value="Chromosome 1"/>
</dbReference>